<keyword evidence="3" id="KW-0732">Signal</keyword>
<keyword evidence="6" id="KW-1133">Transmembrane helix</keyword>
<evidence type="ECO:0000256" key="4">
    <source>
        <dbReference type="ARBA" id="ARBA00022734"/>
    </source>
</evidence>
<comment type="similarity">
    <text evidence="11">Belongs to the immunoglobulin superfamily. SIGLEC (sialic acid binding Ig-like lectin) family.</text>
</comment>
<dbReference type="eggNOG" id="ENOG502S41V">
    <property type="taxonomic scope" value="Eukaryota"/>
</dbReference>
<evidence type="ECO:0000256" key="9">
    <source>
        <dbReference type="ARBA" id="ARBA00023180"/>
    </source>
</evidence>
<evidence type="ECO:0000256" key="10">
    <source>
        <dbReference type="ARBA" id="ARBA00023319"/>
    </source>
</evidence>
<reference evidence="13" key="2">
    <citation type="submission" date="2025-08" db="UniProtKB">
        <authorList>
            <consortium name="Ensembl"/>
        </authorList>
    </citation>
    <scope>IDENTIFICATION</scope>
    <source>
        <strain evidence="13">Isolate ISIS603380</strain>
    </source>
</reference>
<dbReference type="Pfam" id="PF07686">
    <property type="entry name" value="V-set"/>
    <property type="match status" value="1"/>
</dbReference>
<dbReference type="GO" id="GO:0030246">
    <property type="term" value="F:carbohydrate binding"/>
    <property type="evidence" value="ECO:0007669"/>
    <property type="project" value="UniProtKB-KW"/>
</dbReference>
<evidence type="ECO:0000256" key="1">
    <source>
        <dbReference type="ARBA" id="ARBA00004479"/>
    </source>
</evidence>
<dbReference type="FunFam" id="2.60.40.10:FF:000829">
    <property type="entry name" value="Sialic acid-binding Ig-like lectin 8"/>
    <property type="match status" value="1"/>
</dbReference>
<evidence type="ECO:0000256" key="8">
    <source>
        <dbReference type="ARBA" id="ARBA00023157"/>
    </source>
</evidence>
<evidence type="ECO:0000256" key="11">
    <source>
        <dbReference type="ARBA" id="ARBA00038361"/>
    </source>
</evidence>
<dbReference type="GO" id="GO:0033691">
    <property type="term" value="F:sialic acid binding"/>
    <property type="evidence" value="ECO:0007669"/>
    <property type="project" value="TreeGrafter"/>
</dbReference>
<keyword evidence="5" id="KW-0130">Cell adhesion</keyword>
<proteinExistence type="inferred from homology"/>
<evidence type="ECO:0000313" key="14">
    <source>
        <dbReference type="Proteomes" id="UP000007646"/>
    </source>
</evidence>
<protein>
    <recommendedName>
        <fullName evidence="12">Ig-like domain-containing protein</fullName>
    </recommendedName>
</protein>
<dbReference type="PANTHER" id="PTHR12035:SF115">
    <property type="entry name" value="SIALIC ACID-BINDING IG-LIKE LECTIN 10"/>
    <property type="match status" value="1"/>
</dbReference>
<dbReference type="PROSITE" id="PS50835">
    <property type="entry name" value="IG_LIKE"/>
    <property type="match status" value="1"/>
</dbReference>
<keyword evidence="14" id="KW-1185">Reference proteome</keyword>
<evidence type="ECO:0000259" key="12">
    <source>
        <dbReference type="PROSITE" id="PS50835"/>
    </source>
</evidence>
<dbReference type="InterPro" id="IPR007110">
    <property type="entry name" value="Ig-like_dom"/>
</dbReference>
<dbReference type="GO" id="GO:0007155">
    <property type="term" value="P:cell adhesion"/>
    <property type="evidence" value="ECO:0007669"/>
    <property type="project" value="UniProtKB-KW"/>
</dbReference>
<evidence type="ECO:0000256" key="7">
    <source>
        <dbReference type="ARBA" id="ARBA00023136"/>
    </source>
</evidence>
<accession>G3TPW4</accession>
<keyword evidence="9" id="KW-0325">Glycoprotein</keyword>
<evidence type="ECO:0000313" key="13">
    <source>
        <dbReference type="Ensembl" id="ENSLAFP00000017517.2"/>
    </source>
</evidence>
<evidence type="ECO:0000256" key="6">
    <source>
        <dbReference type="ARBA" id="ARBA00022989"/>
    </source>
</evidence>
<reference evidence="13" key="3">
    <citation type="submission" date="2025-09" db="UniProtKB">
        <authorList>
            <consortium name="Ensembl"/>
        </authorList>
    </citation>
    <scope>IDENTIFICATION</scope>
    <source>
        <strain evidence="13">Isolate ISIS603380</strain>
    </source>
</reference>
<comment type="subcellular location">
    <subcellularLocation>
        <location evidence="1">Membrane</location>
        <topology evidence="1">Single-pass type I membrane protein</topology>
    </subcellularLocation>
</comment>
<keyword evidence="2" id="KW-0812">Transmembrane</keyword>
<dbReference type="Gene3D" id="2.60.40.10">
    <property type="entry name" value="Immunoglobulins"/>
    <property type="match status" value="2"/>
</dbReference>
<organism evidence="13 14">
    <name type="scientific">Loxodonta africana</name>
    <name type="common">African elephant</name>
    <dbReference type="NCBI Taxonomy" id="9785"/>
    <lineage>
        <taxon>Eukaryota</taxon>
        <taxon>Metazoa</taxon>
        <taxon>Chordata</taxon>
        <taxon>Craniata</taxon>
        <taxon>Vertebrata</taxon>
        <taxon>Euteleostomi</taxon>
        <taxon>Mammalia</taxon>
        <taxon>Eutheria</taxon>
        <taxon>Afrotheria</taxon>
        <taxon>Proboscidea</taxon>
        <taxon>Elephantidae</taxon>
        <taxon>Loxodonta</taxon>
    </lineage>
</organism>
<dbReference type="GO" id="GO:0005886">
    <property type="term" value="C:plasma membrane"/>
    <property type="evidence" value="ECO:0007669"/>
    <property type="project" value="TreeGrafter"/>
</dbReference>
<dbReference type="GeneTree" id="ENSGT01150000286907"/>
<dbReference type="HOGENOM" id="CLU_024444_0_3_1"/>
<name>G3TPW4_LOXAF</name>
<keyword evidence="4" id="KW-0430">Lectin</keyword>
<dbReference type="SUPFAM" id="SSF48726">
    <property type="entry name" value="Immunoglobulin"/>
    <property type="match status" value="2"/>
</dbReference>
<dbReference type="InterPro" id="IPR003599">
    <property type="entry name" value="Ig_sub"/>
</dbReference>
<keyword evidence="7" id="KW-0472">Membrane</keyword>
<evidence type="ECO:0000256" key="5">
    <source>
        <dbReference type="ARBA" id="ARBA00022889"/>
    </source>
</evidence>
<dbReference type="OMA" id="FWMERER"/>
<dbReference type="Proteomes" id="UP000007646">
    <property type="component" value="Unassembled WGS sequence"/>
</dbReference>
<dbReference type="InterPro" id="IPR013106">
    <property type="entry name" value="Ig_V-set"/>
</dbReference>
<dbReference type="AlphaFoldDB" id="G3TPW4"/>
<reference evidence="13 14" key="1">
    <citation type="submission" date="2009-06" db="EMBL/GenBank/DDBJ databases">
        <title>The Genome Sequence of Loxodonta africana (African elephant).</title>
        <authorList>
            <person name="Di Palma F."/>
            <person name="Heiman D."/>
            <person name="Young S."/>
            <person name="Johnson J."/>
            <person name="Lander E.S."/>
            <person name="Lindblad-Toh K."/>
        </authorList>
    </citation>
    <scope>NUCLEOTIDE SEQUENCE [LARGE SCALE GENOMIC DNA]</scope>
    <source>
        <strain evidence="13 14">Isolate ISIS603380</strain>
    </source>
</reference>
<dbReference type="Ensembl" id="ENSLAFT00000021992.2">
    <property type="protein sequence ID" value="ENSLAFP00000017517.2"/>
    <property type="gene ID" value="ENSLAFG00000023117.2"/>
</dbReference>
<keyword evidence="8" id="KW-1015">Disulfide bond</keyword>
<dbReference type="InterPro" id="IPR036179">
    <property type="entry name" value="Ig-like_dom_sf"/>
</dbReference>
<dbReference type="SMART" id="SM00409">
    <property type="entry name" value="IG"/>
    <property type="match status" value="2"/>
</dbReference>
<evidence type="ECO:0000256" key="2">
    <source>
        <dbReference type="ARBA" id="ARBA00022692"/>
    </source>
</evidence>
<dbReference type="PANTHER" id="PTHR12035">
    <property type="entry name" value="SIALIC ACID BINDING IMMUNOGLOBULIN-LIKE LECTIN"/>
    <property type="match status" value="1"/>
</dbReference>
<dbReference type="InParanoid" id="G3TPW4"/>
<keyword evidence="10" id="KW-0393">Immunoglobulin domain</keyword>
<sequence length="227" mass="25425">GLDDRYQLQVQKSVAVQEGLCVFIPCAFSYPTSYWRVPNPVLGSWFRKEATNISRRQDVPVATNNPYREVKKETKGRFQLLGDPQNRSCSLVITDAQREDTAEYFFQVESRYSVRLSFVKDTLSLEVTGLTQKPDVYVPETLEPGRLVTLLCMFPGISEGCPAPIFSWSGTAVSPQGAGPRASLFSALTLTPRSQDHDTELTCWVKFSRNGMSTARTIRLNVTRESG</sequence>
<evidence type="ECO:0000256" key="3">
    <source>
        <dbReference type="ARBA" id="ARBA00022729"/>
    </source>
</evidence>
<dbReference type="InterPro" id="IPR013783">
    <property type="entry name" value="Ig-like_fold"/>
</dbReference>
<dbReference type="InterPro" id="IPR051036">
    <property type="entry name" value="SIGLEC"/>
</dbReference>
<feature type="domain" description="Ig-like" evidence="12">
    <location>
        <begin position="134"/>
        <end position="219"/>
    </location>
</feature>